<evidence type="ECO:0000256" key="1">
    <source>
        <dbReference type="ARBA" id="ARBA00009437"/>
    </source>
</evidence>
<dbReference type="PRINTS" id="PR00039">
    <property type="entry name" value="HTHLYSR"/>
</dbReference>
<dbReference type="Gene3D" id="3.40.190.290">
    <property type="match status" value="1"/>
</dbReference>
<dbReference type="InterPro" id="IPR050950">
    <property type="entry name" value="HTH-type_LysR_regulators"/>
</dbReference>
<dbReference type="PANTHER" id="PTHR30419:SF31">
    <property type="entry name" value="BLR3139 PROTEIN"/>
    <property type="match status" value="1"/>
</dbReference>
<dbReference type="Pfam" id="PF00126">
    <property type="entry name" value="HTH_1"/>
    <property type="match status" value="1"/>
</dbReference>
<feature type="domain" description="HTH lysR-type" evidence="5">
    <location>
        <begin position="21"/>
        <end position="78"/>
    </location>
</feature>
<dbReference type="InterPro" id="IPR036388">
    <property type="entry name" value="WH-like_DNA-bd_sf"/>
</dbReference>
<dbReference type="Pfam" id="PF03466">
    <property type="entry name" value="LysR_substrate"/>
    <property type="match status" value="1"/>
</dbReference>
<name>A0A4R1HYG4_PSEEN</name>
<dbReference type="AlphaFoldDB" id="A0A4R1HYG4"/>
<dbReference type="Proteomes" id="UP000295560">
    <property type="component" value="Unassembled WGS sequence"/>
</dbReference>
<dbReference type="GO" id="GO:0003700">
    <property type="term" value="F:DNA-binding transcription factor activity"/>
    <property type="evidence" value="ECO:0007669"/>
    <property type="project" value="InterPro"/>
</dbReference>
<evidence type="ECO:0000259" key="5">
    <source>
        <dbReference type="PROSITE" id="PS50931"/>
    </source>
</evidence>
<dbReference type="SUPFAM" id="SSF46785">
    <property type="entry name" value="Winged helix' DNA-binding domain"/>
    <property type="match status" value="1"/>
</dbReference>
<gene>
    <name evidence="6" type="ORF">EV378_1737</name>
</gene>
<proteinExistence type="inferred from homology"/>
<evidence type="ECO:0000313" key="6">
    <source>
        <dbReference type="EMBL" id="TCK25910.1"/>
    </source>
</evidence>
<dbReference type="GO" id="GO:0005829">
    <property type="term" value="C:cytosol"/>
    <property type="evidence" value="ECO:0007669"/>
    <property type="project" value="TreeGrafter"/>
</dbReference>
<dbReference type="InterPro" id="IPR000847">
    <property type="entry name" value="LysR_HTH_N"/>
</dbReference>
<dbReference type="Gene3D" id="1.10.10.10">
    <property type="entry name" value="Winged helix-like DNA-binding domain superfamily/Winged helix DNA-binding domain"/>
    <property type="match status" value="1"/>
</dbReference>
<keyword evidence="4" id="KW-0804">Transcription</keyword>
<sequence>MSGTEPPYGQPDYRAGVSGDILLRQLEYLVALAREEHFGRAAMACHASQPALSSGLRKLERELGVTLVHHGQRYAGLTAEGQRVLGWAHRILAERDGLQDDLVRMRDGLAVTVRIGAIPTAVPVTGVLTRRFSRAHPLARVRVEELASTAIVQRLGDHTLDAGLTYLDPEPPRGTRSTELYRERYLLLTPEALAPDADTTSWADAVDRPLCVLVRHMRNRLIVEAAARSEGATLSPMVEADSAAGLYTHVMQGWSTIVAHTWLDAFGVPPGMRAIGLPDTDAPPVGILTTDDRPLSMIASAVLETMEGASI</sequence>
<dbReference type="CDD" id="cd05466">
    <property type="entry name" value="PBP2_LTTR_substrate"/>
    <property type="match status" value="1"/>
</dbReference>
<accession>A0A4R1HYG4</accession>
<protein>
    <submittedName>
        <fullName evidence="6">DNA-binding transcriptional LysR family regulator</fullName>
    </submittedName>
</protein>
<dbReference type="InterPro" id="IPR036390">
    <property type="entry name" value="WH_DNA-bd_sf"/>
</dbReference>
<dbReference type="FunFam" id="1.10.10.10:FF:000001">
    <property type="entry name" value="LysR family transcriptional regulator"/>
    <property type="match status" value="1"/>
</dbReference>
<organism evidence="6 7">
    <name type="scientific">Pseudonocardia endophytica</name>
    <dbReference type="NCBI Taxonomy" id="401976"/>
    <lineage>
        <taxon>Bacteria</taxon>
        <taxon>Bacillati</taxon>
        <taxon>Actinomycetota</taxon>
        <taxon>Actinomycetes</taxon>
        <taxon>Pseudonocardiales</taxon>
        <taxon>Pseudonocardiaceae</taxon>
        <taxon>Pseudonocardia</taxon>
    </lineage>
</organism>
<keyword evidence="3 6" id="KW-0238">DNA-binding</keyword>
<keyword evidence="2" id="KW-0805">Transcription regulation</keyword>
<dbReference type="PANTHER" id="PTHR30419">
    <property type="entry name" value="HTH-TYPE TRANSCRIPTIONAL REGULATOR YBHD"/>
    <property type="match status" value="1"/>
</dbReference>
<evidence type="ECO:0000256" key="3">
    <source>
        <dbReference type="ARBA" id="ARBA00023125"/>
    </source>
</evidence>
<dbReference type="EMBL" id="SMFZ01000001">
    <property type="protein sequence ID" value="TCK25910.1"/>
    <property type="molecule type" value="Genomic_DNA"/>
</dbReference>
<dbReference type="InterPro" id="IPR005119">
    <property type="entry name" value="LysR_subst-bd"/>
</dbReference>
<evidence type="ECO:0000256" key="2">
    <source>
        <dbReference type="ARBA" id="ARBA00023015"/>
    </source>
</evidence>
<reference evidence="6 7" key="1">
    <citation type="submission" date="2019-03" db="EMBL/GenBank/DDBJ databases">
        <title>Sequencing the genomes of 1000 actinobacteria strains.</title>
        <authorList>
            <person name="Klenk H.-P."/>
        </authorList>
    </citation>
    <scope>NUCLEOTIDE SEQUENCE [LARGE SCALE GENOMIC DNA]</scope>
    <source>
        <strain evidence="6 7">DSM 44969</strain>
    </source>
</reference>
<keyword evidence="7" id="KW-1185">Reference proteome</keyword>
<comment type="caution">
    <text evidence="6">The sequence shown here is derived from an EMBL/GenBank/DDBJ whole genome shotgun (WGS) entry which is preliminary data.</text>
</comment>
<dbReference type="PROSITE" id="PS50931">
    <property type="entry name" value="HTH_LYSR"/>
    <property type="match status" value="1"/>
</dbReference>
<evidence type="ECO:0000256" key="4">
    <source>
        <dbReference type="ARBA" id="ARBA00023163"/>
    </source>
</evidence>
<dbReference type="GO" id="GO:0003677">
    <property type="term" value="F:DNA binding"/>
    <property type="evidence" value="ECO:0007669"/>
    <property type="project" value="UniProtKB-KW"/>
</dbReference>
<comment type="similarity">
    <text evidence="1">Belongs to the LysR transcriptional regulatory family.</text>
</comment>
<dbReference type="RefSeq" id="WP_279389603.1">
    <property type="nucleotide sequence ID" value="NZ_SMFZ01000001.1"/>
</dbReference>
<evidence type="ECO:0000313" key="7">
    <source>
        <dbReference type="Proteomes" id="UP000295560"/>
    </source>
</evidence>
<dbReference type="SUPFAM" id="SSF53850">
    <property type="entry name" value="Periplasmic binding protein-like II"/>
    <property type="match status" value="1"/>
</dbReference>